<feature type="domain" description="Gcp-like" evidence="1">
    <location>
        <begin position="32"/>
        <end position="127"/>
    </location>
</feature>
<dbReference type="AlphaFoldDB" id="A0A7C9V0X9"/>
<dbReference type="RefSeq" id="WP_163681641.1">
    <property type="nucleotide sequence ID" value="NZ_JAAIYP010000041.1"/>
</dbReference>
<evidence type="ECO:0000313" key="2">
    <source>
        <dbReference type="EMBL" id="NFV81514.1"/>
    </source>
</evidence>
<dbReference type="Gene3D" id="3.30.420.40">
    <property type="match status" value="2"/>
</dbReference>
<evidence type="ECO:0000259" key="1">
    <source>
        <dbReference type="Pfam" id="PF00814"/>
    </source>
</evidence>
<dbReference type="InterPro" id="IPR043129">
    <property type="entry name" value="ATPase_NBD"/>
</dbReference>
<dbReference type="InterPro" id="IPR022496">
    <property type="entry name" value="T6A_TsaB"/>
</dbReference>
<keyword evidence="3" id="KW-1185">Reference proteome</keyword>
<keyword evidence="2" id="KW-0808">Transferase</keyword>
<dbReference type="Pfam" id="PF00814">
    <property type="entry name" value="TsaD"/>
    <property type="match status" value="1"/>
</dbReference>
<name>A0A7C9V0X9_9PROT</name>
<dbReference type="GO" id="GO:0002949">
    <property type="term" value="P:tRNA threonylcarbamoyladenosine modification"/>
    <property type="evidence" value="ECO:0007669"/>
    <property type="project" value="InterPro"/>
</dbReference>
<protein>
    <submittedName>
        <fullName evidence="2">tRNA (Adenosine(37)-N6)-threonylcarbamoyltransferase complex dimerization subunit type 1 TsaB</fullName>
    </submittedName>
</protein>
<accession>A0A7C9V0X9</accession>
<dbReference type="GO" id="GO:0016740">
    <property type="term" value="F:transferase activity"/>
    <property type="evidence" value="ECO:0007669"/>
    <property type="project" value="UniProtKB-KW"/>
</dbReference>
<dbReference type="InterPro" id="IPR000905">
    <property type="entry name" value="Gcp-like_dom"/>
</dbReference>
<dbReference type="PANTHER" id="PTHR11735">
    <property type="entry name" value="TRNA N6-ADENOSINE THREONYLCARBAMOYLTRANSFERASE"/>
    <property type="match status" value="1"/>
</dbReference>
<gene>
    <name evidence="2" type="primary">tsaB</name>
    <name evidence="2" type="ORF">G4223_15500</name>
</gene>
<proteinExistence type="predicted"/>
<evidence type="ECO:0000313" key="3">
    <source>
        <dbReference type="Proteomes" id="UP000480684"/>
    </source>
</evidence>
<dbReference type="NCBIfam" id="TIGR03725">
    <property type="entry name" value="T6A_YeaZ"/>
    <property type="match status" value="1"/>
</dbReference>
<dbReference type="EMBL" id="JAAIYP010000041">
    <property type="protein sequence ID" value="NFV81514.1"/>
    <property type="molecule type" value="Genomic_DNA"/>
</dbReference>
<comment type="caution">
    <text evidence="2">The sequence shown here is derived from an EMBL/GenBank/DDBJ whole genome shotgun (WGS) entry which is preliminary data.</text>
</comment>
<dbReference type="PANTHER" id="PTHR11735:SF11">
    <property type="entry name" value="TRNA THREONYLCARBAMOYLADENOSINE BIOSYNTHESIS PROTEIN TSAB"/>
    <property type="match status" value="1"/>
</dbReference>
<reference evidence="2 3" key="1">
    <citation type="submission" date="2020-02" db="EMBL/GenBank/DDBJ databases">
        <authorList>
            <person name="Dziuba M."/>
            <person name="Kuznetsov B."/>
            <person name="Mardanov A."/>
            <person name="Ravin N."/>
            <person name="Grouzdev D."/>
        </authorList>
    </citation>
    <scope>NUCLEOTIDE SEQUENCE [LARGE SCALE GENOMIC DNA]</scope>
    <source>
        <strain evidence="2 3">SpK</strain>
    </source>
</reference>
<dbReference type="SUPFAM" id="SSF53067">
    <property type="entry name" value="Actin-like ATPase domain"/>
    <property type="match status" value="2"/>
</dbReference>
<dbReference type="Proteomes" id="UP000480684">
    <property type="component" value="Unassembled WGS sequence"/>
</dbReference>
<sequence>MIVLALDSATSACSAALWRDGAVVARRFAAMSRGQSEVLVPMVAEVMAEAGLDFSALDLLAVTVGPGAFTGIRIGLATARALALAAAKPLAGVATPEAVAAAVPAQERAGRTVLALLDSRREEVWVQAFDADLAPLWPVRALTPPQVMALDLGPVVLAGDACDLVAPSMPDAVVASSPGAPDAAVVAALAARHWAAGTALPPEPLYLREADVTMPKCPTP</sequence>
<organism evidence="2 3">
    <name type="scientific">Magnetospirillum aberrantis SpK</name>
    <dbReference type="NCBI Taxonomy" id="908842"/>
    <lineage>
        <taxon>Bacteria</taxon>
        <taxon>Pseudomonadati</taxon>
        <taxon>Pseudomonadota</taxon>
        <taxon>Alphaproteobacteria</taxon>
        <taxon>Rhodospirillales</taxon>
        <taxon>Rhodospirillaceae</taxon>
        <taxon>Magnetospirillum</taxon>
    </lineage>
</organism>
<dbReference type="GO" id="GO:0005829">
    <property type="term" value="C:cytosol"/>
    <property type="evidence" value="ECO:0007669"/>
    <property type="project" value="TreeGrafter"/>
</dbReference>